<gene>
    <name evidence="3" type="ORF">SAMN05421547_1276</name>
</gene>
<protein>
    <submittedName>
        <fullName evidence="3">Putative DNA primase/helicase</fullName>
    </submittedName>
</protein>
<proteinExistence type="predicted"/>
<keyword evidence="3" id="KW-0378">Hydrolase</keyword>
<keyword evidence="3" id="KW-0067">ATP-binding</keyword>
<dbReference type="RefSeq" id="WP_083393671.1">
    <property type="nucleotide sequence ID" value="NZ_CP141274.1"/>
</dbReference>
<dbReference type="Pfam" id="PF12307">
    <property type="entry name" value="DUF3631"/>
    <property type="match status" value="1"/>
</dbReference>
<dbReference type="GO" id="GO:0004386">
    <property type="term" value="F:helicase activity"/>
    <property type="evidence" value="ECO:0007669"/>
    <property type="project" value="UniProtKB-KW"/>
</dbReference>
<feature type="region of interest" description="Disordered" evidence="1">
    <location>
        <begin position="380"/>
        <end position="402"/>
    </location>
</feature>
<feature type="domain" description="DUF3631" evidence="2">
    <location>
        <begin position="196"/>
        <end position="376"/>
    </location>
</feature>
<evidence type="ECO:0000259" key="2">
    <source>
        <dbReference type="Pfam" id="PF12307"/>
    </source>
</evidence>
<sequence>MKTKPVSSTSSIISKSLDANNVEPFEGAIDCGMLMTEIMRAIKNHVVISDDDALIVGLWCINTWCYRDFQRCPLLLINAPEKECGKTQLLKVVEKFVFRPIESANITLAALFRLITNFMPTLLIDEADTFMEGKTEFAGVVNKGYEKGGFVLRVEAVGKELVERAYVVYGPKVMAGIMLERHLPSATMSRGIQIPMRRKTKGDNVQRLRSADPEVFRGLRSRILKFVIDNKDALAKGWDEMPQELSDRQQDNWEPLLAIAKCLGEEWYQKACEAALKNCEETAPPKASSNQLLEDIREVLSDYSEKYIPSAYLLQKLHDAEDMDWGTYSGGKPLSARQLAKFMSAYGVKTKTVRMKSDFTPKGYEVRDFADAFARYLPELPSELPPEEEKPLRTGNPPIPEF</sequence>
<dbReference type="EMBL" id="FNPE01000027">
    <property type="protein sequence ID" value="SDZ47390.1"/>
    <property type="molecule type" value="Genomic_DNA"/>
</dbReference>
<organism evidence="3 4">
    <name type="scientific">Delftia lacustris</name>
    <dbReference type="NCBI Taxonomy" id="558537"/>
    <lineage>
        <taxon>Bacteria</taxon>
        <taxon>Pseudomonadati</taxon>
        <taxon>Pseudomonadota</taxon>
        <taxon>Betaproteobacteria</taxon>
        <taxon>Burkholderiales</taxon>
        <taxon>Comamonadaceae</taxon>
        <taxon>Delftia</taxon>
    </lineage>
</organism>
<reference evidence="3 4" key="1">
    <citation type="submission" date="2016-10" db="EMBL/GenBank/DDBJ databases">
        <authorList>
            <person name="de Groot N.N."/>
        </authorList>
    </citation>
    <scope>NUCLEOTIDE SEQUENCE [LARGE SCALE GENOMIC DNA]</scope>
    <source>
        <strain evidence="3 4">LMG 24775</strain>
    </source>
</reference>
<dbReference type="GeneID" id="94691491"/>
<name>A0A1H3TBA9_9BURK</name>
<accession>A0A1H3TBA9</accession>
<keyword evidence="3" id="KW-0347">Helicase</keyword>
<evidence type="ECO:0000313" key="3">
    <source>
        <dbReference type="EMBL" id="SDZ47390.1"/>
    </source>
</evidence>
<keyword evidence="3" id="KW-0547">Nucleotide-binding</keyword>
<evidence type="ECO:0000256" key="1">
    <source>
        <dbReference type="SAM" id="MobiDB-lite"/>
    </source>
</evidence>
<dbReference type="AlphaFoldDB" id="A0A1H3TBA9"/>
<evidence type="ECO:0000313" key="4">
    <source>
        <dbReference type="Proteomes" id="UP000183417"/>
    </source>
</evidence>
<dbReference type="Proteomes" id="UP000183417">
    <property type="component" value="Unassembled WGS sequence"/>
</dbReference>
<dbReference type="InterPro" id="IPR022081">
    <property type="entry name" value="DUF3631"/>
</dbReference>